<evidence type="ECO:0000313" key="3">
    <source>
        <dbReference type="EMBL" id="MCS5736181.1"/>
    </source>
</evidence>
<sequence>MGDGRVREGLAAAARVVAVGLGVGFVWMVSSSGDVSPGVVAALAVVAGASLVALTVSSRVLVAALVALAAASVAGPPAEPVELPATITQSRPDAPGRPQPRAPGRLLAAA</sequence>
<protein>
    <submittedName>
        <fullName evidence="3">DUF6412 domain-containing protein</fullName>
    </submittedName>
</protein>
<name>A0ABT2H8E6_9MICO</name>
<accession>A0ABT2H8E6</accession>
<feature type="transmembrane region" description="Helical" evidence="2">
    <location>
        <begin position="12"/>
        <end position="29"/>
    </location>
</feature>
<evidence type="ECO:0000313" key="4">
    <source>
        <dbReference type="Proteomes" id="UP001165586"/>
    </source>
</evidence>
<keyword evidence="4" id="KW-1185">Reference proteome</keyword>
<feature type="region of interest" description="Disordered" evidence="1">
    <location>
        <begin position="77"/>
        <end position="110"/>
    </location>
</feature>
<dbReference type="Proteomes" id="UP001165586">
    <property type="component" value="Unassembled WGS sequence"/>
</dbReference>
<organism evidence="3 4">
    <name type="scientific">Herbiconiux daphne</name>
    <dbReference type="NCBI Taxonomy" id="2970914"/>
    <lineage>
        <taxon>Bacteria</taxon>
        <taxon>Bacillati</taxon>
        <taxon>Actinomycetota</taxon>
        <taxon>Actinomycetes</taxon>
        <taxon>Micrococcales</taxon>
        <taxon>Microbacteriaceae</taxon>
        <taxon>Herbiconiux</taxon>
    </lineage>
</organism>
<keyword evidence="2" id="KW-0812">Transmembrane</keyword>
<dbReference type="EMBL" id="JANLCJ010000012">
    <property type="protein sequence ID" value="MCS5736181.1"/>
    <property type="molecule type" value="Genomic_DNA"/>
</dbReference>
<dbReference type="Pfam" id="PF19950">
    <property type="entry name" value="DUF6412"/>
    <property type="match status" value="1"/>
</dbReference>
<keyword evidence="2" id="KW-0472">Membrane</keyword>
<comment type="caution">
    <text evidence="3">The sequence shown here is derived from an EMBL/GenBank/DDBJ whole genome shotgun (WGS) entry which is preliminary data.</text>
</comment>
<dbReference type="RefSeq" id="WP_259541978.1">
    <property type="nucleotide sequence ID" value="NZ_JANLCJ010000012.1"/>
</dbReference>
<dbReference type="InterPro" id="IPR045635">
    <property type="entry name" value="DUF6412"/>
</dbReference>
<evidence type="ECO:0000256" key="2">
    <source>
        <dbReference type="SAM" id="Phobius"/>
    </source>
</evidence>
<reference evidence="3" key="1">
    <citation type="submission" date="2022-08" db="EMBL/GenBank/DDBJ databases">
        <authorList>
            <person name="Deng Y."/>
            <person name="Han X.-F."/>
            <person name="Zhang Y.-Q."/>
        </authorList>
    </citation>
    <scope>NUCLEOTIDE SEQUENCE</scope>
    <source>
        <strain evidence="3">CPCC 203386</strain>
    </source>
</reference>
<gene>
    <name evidence="3" type="ORF">N1032_20790</name>
</gene>
<keyword evidence="2" id="KW-1133">Transmembrane helix</keyword>
<feature type="transmembrane region" description="Helical" evidence="2">
    <location>
        <begin position="35"/>
        <end position="53"/>
    </location>
</feature>
<proteinExistence type="predicted"/>
<evidence type="ECO:0000256" key="1">
    <source>
        <dbReference type="SAM" id="MobiDB-lite"/>
    </source>
</evidence>